<evidence type="ECO:0000313" key="1">
    <source>
        <dbReference type="EMBL" id="KAJ3559217.1"/>
    </source>
</evidence>
<accession>A0ACC1TEM5</accession>
<sequence length="1823" mass="205634">MYTVVDFWVLTLKPESPVLLPKSEVPEADVVIKNVALAEELNEWTQARSIVELVTVSSQVSAILCTLRPGKVKFTLYDQDTSADGTQIEQHSLDLVLLATDAAKYVLQVRGSHSVQVCGNFVVPDLQDVGSERDSAADSQTSEQWEREHNRDADKPKMSQGRLQIGLKDPGNGKSAPGQAKRRSASVLTQVLDQTGGVADAFPALPAVAVHGARPKSRQTSPRAEDVQKRMNEYVKKMEYKKVACGALYYDRKQGTGEKIKPGDRIMIFWKALAEDGQQRLEAHAKGDPYPITVGEGRVSPALDEGVVGMRVEGERCILAPDHLVRKAYPTITNVPVNTFIILRASLRRFERKQLQTRPSAKAHGAEFGWRRGGPRYPIERYPMSPSSTRGYLKRSILGMPNISIMDELLRVTIIAKPRRKRYNTMARPLAVWLPYHKEYLDELHLHNGLALNAQWVRCSVSGALWIFICIICCMSSRYELSIIGSEDLCTTSDSSQVHLSHTCRDRKHCYKQQLYLQLLHRSVNSTATHVKDVALYHFCHMNLQCALSAYNYYKALENMTNAWHLDKTPISSCTRFMAMILANLKKAKGLRASEVGGCMCLHHEMWQPCGMGNLQQGERFCNMDFIFLSVLRFIHMGLIIVFTYDITYQYFRNLFVQMEDFSSRLCTSISESSFIMKVLKEHLSTYEELCQGPYSLNYAHSIGTMNGEFLKHEWSVLNKAAPSVKEMGPSARRETLEDFCNFYNYWSQSIKKSFWHSMQPFGSGIQGRSKSGCIWFGHESMTTRFLIYIREKNPITLKDVCLALAQEKEAQQLADMSMSPLSSLDAFIMKERELRYNMERCKQVGQLDEAACVDHRISLQKQLRHFCQLLEEHMLLLADHLKATQDEDHVDPLVQCAPLHLPSSIPSDECSQLCADTLVDIELHLRKALCYESLVELCTFLCTQLCLNLFKHHAIIKDKILKEDWETVLCSLNNEDVHALNECAMTQLEMEERHCARQDSGLLEEDIYVSLQEPECKPTSVCEPTLEREPTPPPEEHYQMEEELDYEEPQEESNSPLDLQIQIPSNPSSNPPSSLTSSSSSNMFDPSISDIQKAFSAVFELKNNGTNFEIWMCTSSSSNGVAAAIQGKLQGNLFMLVNTLTKCHEIMSNLTKHFGQTTAVVTADVKHQLFLMKCQSDGNVSKYLDDLERQHDHLTSLGRKIDDNTWINIIIASLPVAYRPTINSSSASIATQNKIGIELSTAYTPITLTTSAVLAATIIDRTVTPSMTRSPSTLHLLQNLVPLTVDSVVEDVDEDIMEEVMDPLHLIATPIQQLHHPRLPAIIVAKTTTTYVAVADGAKPTTTPAPKSSTTTTPAAHAAGPAYAFNDGQWFTMATIEELVEHTFTMEEQPTTFTEIWDSGATCHMSLYRWMFDTFEPYDNSICLTDSTTIPVEGKGTMSINAPVNSRWTKIHLLNVHYAPSFCCILVLLSKFVERGLSIVINTDEMNIYAPNCHDHLTIIPYINRHYHVTHTPNQVPINLMAFAATNNRISLKEAHEQLGRISYRYIKRHLNKKNDCMNRPICKSCLQGKILCTPITKCRASPRAASFGDVIHMDVWGPAPVHTLNQHHYTVTMVDEATGWLEEPLLHSKDEAFTAFIAFYAICRMQYGISIKMLSSYLLPYEVKLIDMQYSSTTTRLTAFSTSRRLMKYAMGNYLKFTSYVLEDHAFTSRSIHSQSSHRTQLLLHKVSVEHTVIFVDGSIIEGEPSLRISLLNNFNIPQYDPETNPEDIAQHEEDQKMEDMGPPPSIHTEYTPSVLCSMSTDDIDIPPELQPDDSITTTCI</sequence>
<keyword evidence="2" id="KW-1185">Reference proteome</keyword>
<comment type="caution">
    <text evidence="1">The sequence shown here is derived from an EMBL/GenBank/DDBJ whole genome shotgun (WGS) entry which is preliminary data.</text>
</comment>
<organism evidence="1 2">
    <name type="scientific">Phlebia brevispora</name>
    <dbReference type="NCBI Taxonomy" id="194682"/>
    <lineage>
        <taxon>Eukaryota</taxon>
        <taxon>Fungi</taxon>
        <taxon>Dikarya</taxon>
        <taxon>Basidiomycota</taxon>
        <taxon>Agaricomycotina</taxon>
        <taxon>Agaricomycetes</taxon>
        <taxon>Polyporales</taxon>
        <taxon>Meruliaceae</taxon>
        <taxon>Phlebia</taxon>
    </lineage>
</organism>
<dbReference type="Proteomes" id="UP001148662">
    <property type="component" value="Unassembled WGS sequence"/>
</dbReference>
<proteinExistence type="predicted"/>
<gene>
    <name evidence="1" type="ORF">NM688_g477</name>
</gene>
<protein>
    <submittedName>
        <fullName evidence="1">Uncharacterized protein</fullName>
    </submittedName>
</protein>
<name>A0ACC1TEM5_9APHY</name>
<evidence type="ECO:0000313" key="2">
    <source>
        <dbReference type="Proteomes" id="UP001148662"/>
    </source>
</evidence>
<dbReference type="EMBL" id="JANHOG010000039">
    <property type="protein sequence ID" value="KAJ3559217.1"/>
    <property type="molecule type" value="Genomic_DNA"/>
</dbReference>
<reference evidence="1" key="1">
    <citation type="submission" date="2022-07" db="EMBL/GenBank/DDBJ databases">
        <title>Genome Sequence of Phlebia brevispora.</title>
        <authorList>
            <person name="Buettner E."/>
        </authorList>
    </citation>
    <scope>NUCLEOTIDE SEQUENCE</scope>
    <source>
        <strain evidence="1">MPL23</strain>
    </source>
</reference>